<evidence type="ECO:0000256" key="3">
    <source>
        <dbReference type="ARBA" id="ARBA00022729"/>
    </source>
</evidence>
<evidence type="ECO:0000256" key="5">
    <source>
        <dbReference type="SAM" id="SignalP"/>
    </source>
</evidence>
<dbReference type="PANTHER" id="PTHR36108">
    <property type="entry name" value="COLOSSIN-B-RELATED"/>
    <property type="match status" value="1"/>
</dbReference>
<feature type="signal peptide" evidence="5">
    <location>
        <begin position="1"/>
        <end position="33"/>
    </location>
</feature>
<dbReference type="InterPro" id="IPR013783">
    <property type="entry name" value="Ig-like_fold"/>
</dbReference>
<evidence type="ECO:0000256" key="1">
    <source>
        <dbReference type="ARBA" id="ARBA00007257"/>
    </source>
</evidence>
<dbReference type="InterPro" id="IPR041033">
    <property type="entry name" value="SpaA_PFL_dom_1"/>
</dbReference>
<keyword evidence="3 5" id="KW-0732">Signal</keyword>
<keyword evidence="4" id="KW-1133">Transmembrane helix</keyword>
<comment type="caution">
    <text evidence="8">The sequence shown here is derived from an EMBL/GenBank/DDBJ whole genome shotgun (WGS) entry which is preliminary data.</text>
</comment>
<keyword evidence="4" id="KW-0472">Membrane</keyword>
<sequence>MKNKLSKLYKIFLAVGMVFSMCFNTLGMSVVNAYDPSVPKEFTRVKNIKYPEWWGRKIPSIASWSTYSCKYDGKWAFCLEAEKKTPASGKYPAQVIENNENVRKLLYYGFGGPAAYGEFAADADLKTAICPDDPLTNDDIKYLLTHIFLSGAYSGQWKGFDENLFNQTFGSNYGTNIMNIYRRIISLPDPGNGVSWEGNKSGNRALFKASYDKTNKQQVTNTVKLNGASSAEVNIPLASNVTIHIAGTSARQTGGTAKVYGGQSFYFTAPCQNSPSNFVSDNVCGSGCERFTALAIHDGGAGTQAQGTWNMDPDDTRLYLNIEWLDFGSLELTKKNTNQDLIDGAKFNIKSVSYDGYNENTVVKNGKIKVNDLLVGTYEVKETEAPHGYLLNTDTFTVKVEKDKTTVLSVTDDEPKGNIDFQKEIDTSKTNGLKGDATTEGVTFELHANEKITNQAGTKTYYEKGALVSIKKTDANGKIAWSELPLGKYYIQESKTNDSLVFNNAKISVSIDYEGQTVSKVSRSAKGTNRVNMQKIQVFKSGEKDSISGLVKGLQGAEFTFKLYSEVNHVGWDNATTYAVITTDSNGKANTPYLPYGKYIVKETKTPKDYITAPDFTISVTDDYSEYKDVEQVKRVNVNNRPFTSQLKIIKLDAESGKKVTLNGASFKIKDSKGNYVVQKVGGKKYDTFTTNSKNVVTVKDAEEGTVTLPLQLDAGDYSIEEVETPKGFLQLEQPVKFTITNTRDYDKDEDEDPILTVKVKNAQPKGKIILTKTDKATNEALADVEYELTAKENIYSAVDGTLRYAKGATVAKGKTDGNGKLVIDSLFMGKYELKETLTNEGYVLSEKVHQINLEQKDLTTKEYVITKNVTNIAPHGEIHVQKRDRDTLEDLSGVTFQLIAKEGIYSLDGRNTLLYKKGEAVSMDISENGYYVTNELGEILISGLPLGKYELKEVQELEGYVKNNKVYDIDLSYDHTDKIIYSKELDVLNKKTATEISKVDATNEKELEGAKLSLRDEDGNLVEEWTSTKDVHIIRGLVSGKKYILHEDLAPLGYATASDVTFTVNEDGSVTKVKMKDEITKVDISKVDATTGKEIEGAKLTLKDKETGEVVESWTSGKEPHRIEGLTVSKTYVLHEDLAPAGYNVASDVEFTISNTGEVQKVVMKDEAKPVVVKTGDDSNISFYVAMGMFALGLIVCFYAKRKYGEKNDK</sequence>
<comment type="similarity">
    <text evidence="1">Belongs to the serine-aspartate repeat-containing protein (SDr) family.</text>
</comment>
<feature type="domain" description="SpaA-like prealbumin fold" evidence="6">
    <location>
        <begin position="552"/>
        <end position="625"/>
    </location>
</feature>
<accession>A0ABT2SSN9</accession>
<proteinExistence type="inferred from homology"/>
<feature type="domain" description="SpaA-like prealbumin fold" evidence="6">
    <location>
        <begin position="1082"/>
        <end position="1168"/>
    </location>
</feature>
<feature type="domain" description="SpaA-like prealbumin fold" evidence="6">
    <location>
        <begin position="436"/>
        <end position="519"/>
    </location>
</feature>
<feature type="chain" id="PRO_5046193917" evidence="5">
    <location>
        <begin position="34"/>
        <end position="1211"/>
    </location>
</feature>
<dbReference type="Gene3D" id="2.60.40.10">
    <property type="entry name" value="Immunoglobulins"/>
    <property type="match status" value="8"/>
</dbReference>
<feature type="domain" description="SpaA-like prealbumin fold" evidence="6">
    <location>
        <begin position="767"/>
        <end position="862"/>
    </location>
</feature>
<feature type="domain" description="SpaA-like prealbumin fold" evidence="6">
    <location>
        <begin position="877"/>
        <end position="978"/>
    </location>
</feature>
<organism evidence="8 9">
    <name type="scientific">[Clostridium] ammoniilyticum</name>
    <dbReference type="NCBI Taxonomy" id="2981784"/>
    <lineage>
        <taxon>Bacteria</taxon>
        <taxon>Bacillati</taxon>
        <taxon>Bacillota</taxon>
        <taxon>Erysipelotrichia</taxon>
        <taxon>Erysipelotrichales</taxon>
        <taxon>Coprobacillaceae</taxon>
        <taxon>Faecalibacillus</taxon>
    </lineage>
</organism>
<evidence type="ECO:0000256" key="4">
    <source>
        <dbReference type="SAM" id="Phobius"/>
    </source>
</evidence>
<dbReference type="PANTHER" id="PTHR36108:SF13">
    <property type="entry name" value="COLOSSIN-B-RELATED"/>
    <property type="match status" value="1"/>
</dbReference>
<feature type="domain" description="Thioester" evidence="7">
    <location>
        <begin position="41"/>
        <end position="177"/>
    </location>
</feature>
<keyword evidence="4" id="KW-0812">Transmembrane</keyword>
<evidence type="ECO:0000256" key="2">
    <source>
        <dbReference type="ARBA" id="ARBA00022525"/>
    </source>
</evidence>
<gene>
    <name evidence="8" type="ORF">OCV55_03985</name>
</gene>
<dbReference type="InterPro" id="IPR046751">
    <property type="entry name" value="TED_2"/>
</dbReference>
<keyword evidence="2" id="KW-0964">Secreted</keyword>
<dbReference type="Pfam" id="PF20610">
    <property type="entry name" value="TED_2"/>
    <property type="match status" value="1"/>
</dbReference>
<keyword evidence="9" id="KW-1185">Reference proteome</keyword>
<feature type="domain" description="SpaA-like prealbumin fold" evidence="6">
    <location>
        <begin position="646"/>
        <end position="744"/>
    </location>
</feature>
<name>A0ABT2SSN9_9FIRM</name>
<evidence type="ECO:0000313" key="8">
    <source>
        <dbReference type="EMBL" id="MCU6737839.1"/>
    </source>
</evidence>
<dbReference type="EMBL" id="JAOQJR010000003">
    <property type="protein sequence ID" value="MCU6737839.1"/>
    <property type="molecule type" value="Genomic_DNA"/>
</dbReference>
<reference evidence="8 9" key="1">
    <citation type="journal article" date="2021" name="ISME Commun">
        <title>Automated analysis of genomic sequences facilitates high-throughput and comprehensive description of bacteria.</title>
        <authorList>
            <person name="Hitch T.C.A."/>
        </authorList>
    </citation>
    <scope>NUCLEOTIDE SEQUENCE [LARGE SCALE GENOMIC DNA]</scope>
    <source>
        <strain evidence="8 9">H4_15</strain>
    </source>
</reference>
<evidence type="ECO:0000259" key="6">
    <source>
        <dbReference type="Pfam" id="PF17802"/>
    </source>
</evidence>
<evidence type="ECO:0000259" key="7">
    <source>
        <dbReference type="Pfam" id="PF20610"/>
    </source>
</evidence>
<dbReference type="RefSeq" id="WP_147579873.1">
    <property type="nucleotide sequence ID" value="NZ_JAOQJR010000003.1"/>
</dbReference>
<feature type="domain" description="SpaA-like prealbumin fold" evidence="6">
    <location>
        <begin position="996"/>
        <end position="1079"/>
    </location>
</feature>
<dbReference type="Proteomes" id="UP001208364">
    <property type="component" value="Unassembled WGS sequence"/>
</dbReference>
<evidence type="ECO:0000313" key="9">
    <source>
        <dbReference type="Proteomes" id="UP001208364"/>
    </source>
</evidence>
<feature type="domain" description="SpaA-like prealbumin fold" evidence="6">
    <location>
        <begin position="328"/>
        <end position="413"/>
    </location>
</feature>
<protein>
    <submittedName>
        <fullName evidence="8">SpaA isopeptide-forming pilin-related protein</fullName>
    </submittedName>
</protein>
<dbReference type="Pfam" id="PF17802">
    <property type="entry name" value="SpaA"/>
    <property type="match status" value="8"/>
</dbReference>
<feature type="transmembrane region" description="Helical" evidence="4">
    <location>
        <begin position="1182"/>
        <end position="1201"/>
    </location>
</feature>